<feature type="domain" description="YagK/YfjJ C-terminal" evidence="1">
    <location>
        <begin position="43"/>
        <end position="184"/>
    </location>
</feature>
<accession>A0A1N6IFB7</accession>
<evidence type="ECO:0000313" key="3">
    <source>
        <dbReference type="Proteomes" id="UP000184694"/>
    </source>
</evidence>
<dbReference type="RefSeq" id="WP_074217448.1">
    <property type="nucleotide sequence ID" value="NZ_FSRG01000006.1"/>
</dbReference>
<organism evidence="2 3">
    <name type="scientific">Halodesulfovibrio marinisediminis DSM 17456</name>
    <dbReference type="NCBI Taxonomy" id="1121457"/>
    <lineage>
        <taxon>Bacteria</taxon>
        <taxon>Pseudomonadati</taxon>
        <taxon>Thermodesulfobacteriota</taxon>
        <taxon>Desulfovibrionia</taxon>
        <taxon>Desulfovibrionales</taxon>
        <taxon>Desulfovibrionaceae</taxon>
        <taxon>Halodesulfovibrio</taxon>
    </lineage>
</organism>
<dbReference type="Pfam" id="PF11726">
    <property type="entry name" value="YagK_YfjJ_C"/>
    <property type="match status" value="1"/>
</dbReference>
<keyword evidence="3" id="KW-1185">Reference proteome</keyword>
<dbReference type="AlphaFoldDB" id="A0A1N6IFB7"/>
<reference evidence="3" key="1">
    <citation type="submission" date="2016-11" db="EMBL/GenBank/DDBJ databases">
        <authorList>
            <person name="Varghese N."/>
            <person name="Submissions S."/>
        </authorList>
    </citation>
    <scope>NUCLEOTIDE SEQUENCE [LARGE SCALE GENOMIC DNA]</scope>
    <source>
        <strain evidence="3">DSM 17456</strain>
    </source>
</reference>
<dbReference type="Proteomes" id="UP000184694">
    <property type="component" value="Unassembled WGS sequence"/>
</dbReference>
<proteinExistence type="predicted"/>
<evidence type="ECO:0000259" key="1">
    <source>
        <dbReference type="Pfam" id="PF11726"/>
    </source>
</evidence>
<sequence length="198" mass="22943">MNNAQVVKVEQYNGMPVYNGSKASEGHYVDILNRVYGVLNYQVQKHNKVLVVRFDLHYPAEMNAMQCNSAISQFYDRFTRNLKRNGADPKLVWVWEQCSSHNPHYHCMLTVDGNKHQHPQNLYAKAAEHWSRAIGVACNEVLVDYCNQAGPGYYNLRRNDPDFVEKCNKCFERCSYMAKVRSKEDIPKEVHRHGGSRC</sequence>
<dbReference type="InterPro" id="IPR057271">
    <property type="entry name" value="YagK_YfjJ_C"/>
</dbReference>
<dbReference type="EMBL" id="FSRG01000006">
    <property type="protein sequence ID" value="SIO30724.1"/>
    <property type="molecule type" value="Genomic_DNA"/>
</dbReference>
<gene>
    <name evidence="2" type="ORF">SAMN02745161_2694</name>
</gene>
<name>A0A1N6IFB7_9BACT</name>
<protein>
    <recommendedName>
        <fullName evidence="1">YagK/YfjJ C-terminal domain-containing protein</fullName>
    </recommendedName>
</protein>
<evidence type="ECO:0000313" key="2">
    <source>
        <dbReference type="EMBL" id="SIO30724.1"/>
    </source>
</evidence>